<dbReference type="SMART" id="SM00343">
    <property type="entry name" value="ZnF_C2HC"/>
    <property type="match status" value="2"/>
</dbReference>
<keyword evidence="4" id="KW-1185">Reference proteome</keyword>
<keyword evidence="1" id="KW-0862">Zinc</keyword>
<evidence type="ECO:0000256" key="1">
    <source>
        <dbReference type="PROSITE-ProRule" id="PRU00047"/>
    </source>
</evidence>
<organism evidence="3 4">
    <name type="scientific">Punica granatum</name>
    <name type="common">Pomegranate</name>
    <dbReference type="NCBI Taxonomy" id="22663"/>
    <lineage>
        <taxon>Eukaryota</taxon>
        <taxon>Viridiplantae</taxon>
        <taxon>Streptophyta</taxon>
        <taxon>Embryophyta</taxon>
        <taxon>Tracheophyta</taxon>
        <taxon>Spermatophyta</taxon>
        <taxon>Magnoliopsida</taxon>
        <taxon>eudicotyledons</taxon>
        <taxon>Gunneridae</taxon>
        <taxon>Pentapetalae</taxon>
        <taxon>rosids</taxon>
        <taxon>malvids</taxon>
        <taxon>Myrtales</taxon>
        <taxon>Lythraceae</taxon>
        <taxon>Punica</taxon>
    </lineage>
</organism>
<dbReference type="Pfam" id="PF00078">
    <property type="entry name" value="RVT_1"/>
    <property type="match status" value="1"/>
</dbReference>
<dbReference type="Gene3D" id="3.10.10.10">
    <property type="entry name" value="HIV Type 1 Reverse Transcriptase, subunit A, domain 1"/>
    <property type="match status" value="1"/>
</dbReference>
<evidence type="ECO:0000313" key="4">
    <source>
        <dbReference type="Proteomes" id="UP000233551"/>
    </source>
</evidence>
<dbReference type="InterPro" id="IPR050951">
    <property type="entry name" value="Retrovirus_Pol_polyprotein"/>
</dbReference>
<dbReference type="AlphaFoldDB" id="A0A2I0IVX2"/>
<dbReference type="InterPro" id="IPR043128">
    <property type="entry name" value="Rev_trsase/Diguanyl_cyclase"/>
</dbReference>
<comment type="caution">
    <text evidence="3">The sequence shown here is derived from an EMBL/GenBank/DDBJ whole genome shotgun (WGS) entry which is preliminary data.</text>
</comment>
<proteinExistence type="predicted"/>
<gene>
    <name evidence="3" type="ORF">CRG98_031424</name>
</gene>
<evidence type="ECO:0000259" key="2">
    <source>
        <dbReference type="PROSITE" id="PS50158"/>
    </source>
</evidence>
<dbReference type="Gene3D" id="3.30.70.270">
    <property type="match status" value="1"/>
</dbReference>
<feature type="domain" description="CCHC-type" evidence="2">
    <location>
        <begin position="140"/>
        <end position="155"/>
    </location>
</feature>
<keyword evidence="1" id="KW-0479">Metal-binding</keyword>
<dbReference type="Proteomes" id="UP000233551">
    <property type="component" value="Unassembled WGS sequence"/>
</dbReference>
<feature type="domain" description="CCHC-type" evidence="2">
    <location>
        <begin position="2"/>
        <end position="18"/>
    </location>
</feature>
<dbReference type="CDD" id="cd01647">
    <property type="entry name" value="RT_LTR"/>
    <property type="match status" value="1"/>
</dbReference>
<dbReference type="PANTHER" id="PTHR37984:SF5">
    <property type="entry name" value="PROTEIN NYNRIN-LIKE"/>
    <property type="match status" value="1"/>
</dbReference>
<dbReference type="InterPro" id="IPR000477">
    <property type="entry name" value="RT_dom"/>
</dbReference>
<dbReference type="SUPFAM" id="SSF56672">
    <property type="entry name" value="DNA/RNA polymerases"/>
    <property type="match status" value="2"/>
</dbReference>
<reference evidence="3 4" key="1">
    <citation type="submission" date="2017-11" db="EMBL/GenBank/DDBJ databases">
        <title>De-novo sequencing of pomegranate (Punica granatum L.) genome.</title>
        <authorList>
            <person name="Akparov Z."/>
            <person name="Amiraslanov A."/>
            <person name="Hajiyeva S."/>
            <person name="Abbasov M."/>
            <person name="Kaur K."/>
            <person name="Hamwieh A."/>
            <person name="Solovyev V."/>
            <person name="Salamov A."/>
            <person name="Braich B."/>
            <person name="Kosarev P."/>
            <person name="Mahmoud A."/>
            <person name="Hajiyev E."/>
            <person name="Babayeva S."/>
            <person name="Izzatullayeva V."/>
            <person name="Mammadov A."/>
            <person name="Mammadov A."/>
            <person name="Sharifova S."/>
            <person name="Ojaghi J."/>
            <person name="Eynullazada K."/>
            <person name="Bayramov B."/>
            <person name="Abdulazimova A."/>
            <person name="Shahmuradov I."/>
        </authorList>
    </citation>
    <scope>NUCLEOTIDE SEQUENCE [LARGE SCALE GENOMIC DNA]</scope>
    <source>
        <strain evidence="4">cv. AG2017</strain>
        <tissue evidence="3">Leaf</tissue>
    </source>
</reference>
<protein>
    <recommendedName>
        <fullName evidence="2">CCHC-type domain-containing protein</fullName>
    </recommendedName>
</protein>
<name>A0A2I0IVX2_PUNGR</name>
<dbReference type="InterPro" id="IPR001878">
    <property type="entry name" value="Znf_CCHC"/>
</dbReference>
<dbReference type="EMBL" id="PGOL01002430">
    <property type="protein sequence ID" value="PKI48159.1"/>
    <property type="molecule type" value="Genomic_DNA"/>
</dbReference>
<sequence length="661" mass="74401">MKCFGCGEVGHKQSKCRKTAGQKTFFVDTEEGEDEDVEQAEYPKFDSEEVVEEEVATRDTGRTLVVRRSCLTPKRDREINLYGWRNDAFVIGEAVLCVLRREKFYAVVKKCVFMASKVLFLRYVVSGEGLKVDESKIEACFGCGEVGHRQSECRKTAGQKTFFVDTEEGEDEDVGEAEYPEFDSEEVVEEEVATGDTGTTLVVRRSCLTPKIVLMPSRETEKPTSMGRETKLLSLAGFEEEVDESQLIYVLIGNEVAGDASIPIAVAPVVAEYVDVFPDELPDGFSPLRDIQHRIDLELGVTLPNRPQYMMSPGEHLELRRQVEELLSRGHIRESLSPCAVLALLTPKKDGSWRMCVDSRAINRITVRYRFLIPRLDDLFDQVSGATMFTKLDLKSGYHQIRIRPDDERKIAFKTREGLEKFYAAVKKCVFMASKVLFLGYVVSGEGLKADESKIEAVSFTPEAVSFEIGSSEPIFAASSTTSLWQSECRKTVGKKTFFVDKEKGEDEDVEEAEYPEFDSEEVVEEVVTGDTGTALVVRRSCLTPKVADDNWLRHNIFQSTCTVLGKRFTFVVKHKSGVTNWVADALSCMNNLLVNLRIEDRYPAGEYNKLSARKIGPVEHLIPCTGDSLEEDNSRANSFHPRENDAVEEAASRYLEKNRF</sequence>
<dbReference type="PANTHER" id="PTHR37984">
    <property type="entry name" value="PROTEIN CBG26694"/>
    <property type="match status" value="1"/>
</dbReference>
<keyword evidence="1" id="KW-0863">Zinc-finger</keyword>
<dbReference type="STRING" id="22663.A0A2I0IVX2"/>
<accession>A0A2I0IVX2</accession>
<dbReference type="PROSITE" id="PS50158">
    <property type="entry name" value="ZF_CCHC"/>
    <property type="match status" value="2"/>
</dbReference>
<dbReference type="Pfam" id="PF00098">
    <property type="entry name" value="zf-CCHC"/>
    <property type="match status" value="1"/>
</dbReference>
<dbReference type="InterPro" id="IPR043502">
    <property type="entry name" value="DNA/RNA_pol_sf"/>
</dbReference>
<evidence type="ECO:0000313" key="3">
    <source>
        <dbReference type="EMBL" id="PKI48159.1"/>
    </source>
</evidence>
<dbReference type="GO" id="GO:0008270">
    <property type="term" value="F:zinc ion binding"/>
    <property type="evidence" value="ECO:0007669"/>
    <property type="project" value="UniProtKB-KW"/>
</dbReference>
<dbReference type="GO" id="GO:0003676">
    <property type="term" value="F:nucleic acid binding"/>
    <property type="evidence" value="ECO:0007669"/>
    <property type="project" value="InterPro"/>
</dbReference>